<keyword evidence="3" id="KW-0378">Hydrolase</keyword>
<keyword evidence="10" id="KW-1185">Reference proteome</keyword>
<evidence type="ECO:0000313" key="9">
    <source>
        <dbReference type="EMBL" id="OCH84481.1"/>
    </source>
</evidence>
<dbReference type="AlphaFoldDB" id="A0A8E2AHC1"/>
<evidence type="ECO:0000313" key="10">
    <source>
        <dbReference type="Proteomes" id="UP000250043"/>
    </source>
</evidence>
<dbReference type="InterPro" id="IPR003833">
    <property type="entry name" value="CT_C_D"/>
</dbReference>
<dbReference type="Pfam" id="PF00289">
    <property type="entry name" value="Biotin_carb_N"/>
    <property type="match status" value="1"/>
</dbReference>
<dbReference type="InterPro" id="IPR011764">
    <property type="entry name" value="Biotin_carboxylation_dom"/>
</dbReference>
<reference evidence="9 10" key="1">
    <citation type="submission" date="2016-07" db="EMBL/GenBank/DDBJ databases">
        <title>Draft genome of the white-rot fungus Obba rivulosa 3A-2.</title>
        <authorList>
            <consortium name="DOE Joint Genome Institute"/>
            <person name="Miettinen O."/>
            <person name="Riley R."/>
            <person name="Acob R."/>
            <person name="Barry K."/>
            <person name="Cullen D."/>
            <person name="De Vries R."/>
            <person name="Hainaut M."/>
            <person name="Hatakka A."/>
            <person name="Henrissat B."/>
            <person name="Hilden K."/>
            <person name="Kuo R."/>
            <person name="Labutti K."/>
            <person name="Lipzen A."/>
            <person name="Makela M.R."/>
            <person name="Sandor L."/>
            <person name="Spatafora J.W."/>
            <person name="Grigoriev I.V."/>
            <person name="Hibbett D.S."/>
        </authorList>
    </citation>
    <scope>NUCLEOTIDE SEQUENCE [LARGE SCALE GENOMIC DNA]</scope>
    <source>
        <strain evidence="9 10">3A-2</strain>
    </source>
</reference>
<evidence type="ECO:0000259" key="7">
    <source>
        <dbReference type="PROSITE" id="PS50975"/>
    </source>
</evidence>
<accession>A0A8E2AHC1</accession>
<dbReference type="EMBL" id="KV722667">
    <property type="protein sequence ID" value="OCH84481.1"/>
    <property type="molecule type" value="Genomic_DNA"/>
</dbReference>
<keyword evidence="4 6" id="KW-0067">ATP-binding</keyword>
<dbReference type="Pfam" id="PF02682">
    <property type="entry name" value="CT_C_D"/>
    <property type="match status" value="1"/>
</dbReference>
<dbReference type="Pfam" id="PF02785">
    <property type="entry name" value="Biotin_carb_C"/>
    <property type="match status" value="1"/>
</dbReference>
<dbReference type="Proteomes" id="UP000250043">
    <property type="component" value="Unassembled WGS sequence"/>
</dbReference>
<dbReference type="SUPFAM" id="SSF51246">
    <property type="entry name" value="Rudiment single hybrid motif"/>
    <property type="match status" value="1"/>
</dbReference>
<feature type="domain" description="Biotin carboxylation" evidence="8">
    <location>
        <begin position="6"/>
        <end position="474"/>
    </location>
</feature>
<dbReference type="InterPro" id="IPR016185">
    <property type="entry name" value="PreATP-grasp_dom_sf"/>
</dbReference>
<dbReference type="Pfam" id="PF02786">
    <property type="entry name" value="CPSase_L_D2"/>
    <property type="match status" value="1"/>
</dbReference>
<dbReference type="PROSITE" id="PS50975">
    <property type="entry name" value="ATP_GRASP"/>
    <property type="match status" value="1"/>
</dbReference>
<dbReference type="InterPro" id="IPR005479">
    <property type="entry name" value="CPAse_ATP-bd"/>
</dbReference>
<dbReference type="PROSITE" id="PS50979">
    <property type="entry name" value="BC"/>
    <property type="match status" value="1"/>
</dbReference>
<dbReference type="InterPro" id="IPR011054">
    <property type="entry name" value="Rudment_hybrid_motif"/>
</dbReference>
<dbReference type="SUPFAM" id="SSF52440">
    <property type="entry name" value="PreATP-grasp domain"/>
    <property type="match status" value="1"/>
</dbReference>
<protein>
    <submittedName>
        <fullName evidence="9">Urea carboxylase</fullName>
    </submittedName>
</protein>
<dbReference type="GO" id="GO:0016874">
    <property type="term" value="F:ligase activity"/>
    <property type="evidence" value="ECO:0007669"/>
    <property type="project" value="UniProtKB-KW"/>
</dbReference>
<dbReference type="Pfam" id="PF02626">
    <property type="entry name" value="CT_A_B"/>
    <property type="match status" value="1"/>
</dbReference>
<dbReference type="SUPFAM" id="SSF56059">
    <property type="entry name" value="Glutathione synthetase ATP-binding domain-like"/>
    <property type="match status" value="1"/>
</dbReference>
<dbReference type="InterPro" id="IPR011761">
    <property type="entry name" value="ATP-grasp"/>
</dbReference>
<dbReference type="PANTHER" id="PTHR18866">
    <property type="entry name" value="CARBOXYLASE:PYRUVATE/ACETYL-COA/PROPIONYL-COA CARBOXYLASE"/>
    <property type="match status" value="1"/>
</dbReference>
<dbReference type="SMART" id="SM00878">
    <property type="entry name" value="Biotin_carb_C"/>
    <property type="match status" value="1"/>
</dbReference>
<dbReference type="InterPro" id="IPR050856">
    <property type="entry name" value="Biotin_carboxylase_complex"/>
</dbReference>
<gene>
    <name evidence="9" type="ORF">OBBRIDRAFT_839666</name>
</gene>
<dbReference type="InterPro" id="IPR029000">
    <property type="entry name" value="Cyclophilin-like_dom_sf"/>
</dbReference>
<evidence type="ECO:0000256" key="2">
    <source>
        <dbReference type="ARBA" id="ARBA00022741"/>
    </source>
</evidence>
<evidence type="ECO:0000256" key="3">
    <source>
        <dbReference type="ARBA" id="ARBA00022801"/>
    </source>
</evidence>
<dbReference type="GO" id="GO:0005524">
    <property type="term" value="F:ATP binding"/>
    <property type="evidence" value="ECO:0007669"/>
    <property type="project" value="UniProtKB-UniRule"/>
</dbReference>
<evidence type="ECO:0000256" key="1">
    <source>
        <dbReference type="ARBA" id="ARBA00022598"/>
    </source>
</evidence>
<dbReference type="PROSITE" id="PS00866">
    <property type="entry name" value="CPSASE_1"/>
    <property type="match status" value="1"/>
</dbReference>
<dbReference type="InterPro" id="IPR005481">
    <property type="entry name" value="BC-like_N"/>
</dbReference>
<dbReference type="Gene3D" id="2.40.100.10">
    <property type="entry name" value="Cyclophilin-like"/>
    <property type="match status" value="2"/>
</dbReference>
<evidence type="ECO:0000256" key="5">
    <source>
        <dbReference type="ARBA" id="ARBA00023267"/>
    </source>
</evidence>
<evidence type="ECO:0000256" key="6">
    <source>
        <dbReference type="PROSITE-ProRule" id="PRU00409"/>
    </source>
</evidence>
<dbReference type="GO" id="GO:0046872">
    <property type="term" value="F:metal ion binding"/>
    <property type="evidence" value="ECO:0007669"/>
    <property type="project" value="InterPro"/>
</dbReference>
<dbReference type="Gene3D" id="3.30.1360.40">
    <property type="match status" value="1"/>
</dbReference>
<dbReference type="GO" id="GO:0016787">
    <property type="term" value="F:hydrolase activity"/>
    <property type="evidence" value="ECO:0007669"/>
    <property type="project" value="UniProtKB-KW"/>
</dbReference>
<evidence type="ECO:0000259" key="8">
    <source>
        <dbReference type="PROSITE" id="PS50979"/>
    </source>
</evidence>
<dbReference type="PROSITE" id="PS00867">
    <property type="entry name" value="CPSASE_2"/>
    <property type="match status" value="1"/>
</dbReference>
<dbReference type="SMART" id="SM00796">
    <property type="entry name" value="AHS1"/>
    <property type="match status" value="1"/>
</dbReference>
<dbReference type="OrthoDB" id="196847at2759"/>
<dbReference type="InterPro" id="IPR005482">
    <property type="entry name" value="Biotin_COase_C"/>
</dbReference>
<proteinExistence type="predicted"/>
<dbReference type="Gene3D" id="2.40.50.100">
    <property type="match status" value="1"/>
</dbReference>
<dbReference type="CDD" id="cd06850">
    <property type="entry name" value="biotinyl_domain"/>
    <property type="match status" value="1"/>
</dbReference>
<organism evidence="9 10">
    <name type="scientific">Obba rivulosa</name>
    <dbReference type="NCBI Taxonomy" id="1052685"/>
    <lineage>
        <taxon>Eukaryota</taxon>
        <taxon>Fungi</taxon>
        <taxon>Dikarya</taxon>
        <taxon>Basidiomycota</taxon>
        <taxon>Agaricomycotina</taxon>
        <taxon>Agaricomycetes</taxon>
        <taxon>Polyporales</taxon>
        <taxon>Gelatoporiaceae</taxon>
        <taxon>Obba</taxon>
    </lineage>
</organism>
<dbReference type="NCBIfam" id="TIGR00724">
    <property type="entry name" value="urea_amlyse_rel"/>
    <property type="match status" value="1"/>
</dbReference>
<sequence>MSSLCRPHKLLVANRGEIAVRILRTAARLQIPTVAIYTRSDATSPHVLLADEAVALRADDEDPVSNSRGYLDAEAIVRICRDCDVTLVHPGYGFLSENPSFASLLAEAGLTFLGPRPETIRSMGLKHESRTLALGSKVPLVPGLQGLLANVDEAISVASEIGFPVMLKSTAGGGGMGLVVCRSAEELRLKFPATQERAKSLFHNDGVFLERYYPAARHVEVQVFGNGLGHVIHMGERECSVQRRHQKVIEETPSPFMVQHPDIRGKMCAAAVRLCEEIKYGSAGTVEFLVDDSTGNFFFLEMNTRLQVEHPVTEAVNPGLDIVELMIRQGIAERESPLGGLAPDELDQGVFHAPAQERQIHAIEARVYCENPFEQFKPCSGILQHVSFAKEDWLRVDTWVETGTAVTPFFDPLVCKLVVTAPTRSEAIARLEHAISKSEMHGPASNMAFLRAICQSDIFRAGNSTTTFLDTFSFTPRAMTVKNGGLETTVQDFPGRRVGLGIPRSGPMDSLAFRVANILVGNAPGTEALEITLTGCELVFHVSAVIAVTGAAAPVTMNGDKVTMWQSVLMDAGGRLRVGAVKGGGFRVYLAIKGGFPEIPTYLSSKSTSMGLGGHQGRSLSIGDHIALGNCDLMEGDRLIGIPPSLIPTYTNDWIVYCLPGPHCDEEFVTAPGIEAFFSTKWHTSASSNRMGIRLEGPQMSWARTSGGEGGSHPSNIHDNGYALGTINVNGDTPVILTNEGPDMGGYVCICTIASADLWKVGQMRPGCTVQFKRIPFDGAMRLEAQLQEYFQAVAGVFEPSFADILAHKLTSWAWLHLEDTPAGPKLYVSSQLHNNARPKLVCRQAGDGAILVEYGEPQLDLAVRARVHALETGMRKRNVPGIWSLAPCIRSVMVHFDYTVISQSEVLSIILKMDQCLPDAVEDMRFPGRRIIFPIVLDDRWNREALERYMQSTRDKAVYLPSNIEYLARNNDINGGASEALRLLISTDWLVFGVGFYLACPFLVPVDPRCRLVGQKMNPSRTYTPRGALGIAGLVAAIYPVESPGGYQLFGRTLPPWQTWGKGPSFTTDQPWLLQPFDQIKFEPASEEAYSEILLQFDAGRYKFRASSVIRDKTNPLMNAMQVEETVFSMSEYKAFETRVSQEVAEFKTKQARAVQAEEAREQSLLQDWYAGKAVSADHNQTSGTSDPAADDVSANLPSPLSGSIWKICCQRGTVIRSAEDVLVILEAMKTEIKVEAGDENVGRTVAGFAKGIREGATVNAGDILVLLA</sequence>
<dbReference type="PANTHER" id="PTHR18866:SF128">
    <property type="entry name" value="UREA AMIDOLYASE"/>
    <property type="match status" value="1"/>
</dbReference>
<name>A0A8E2AHC1_9APHY</name>
<dbReference type="InterPro" id="IPR003778">
    <property type="entry name" value="CT_A_B"/>
</dbReference>
<keyword evidence="1" id="KW-0436">Ligase</keyword>
<evidence type="ECO:0000256" key="4">
    <source>
        <dbReference type="ARBA" id="ARBA00022840"/>
    </source>
</evidence>
<dbReference type="Gene3D" id="3.30.470.20">
    <property type="entry name" value="ATP-grasp fold, B domain"/>
    <property type="match status" value="1"/>
</dbReference>
<dbReference type="SUPFAM" id="SSF50891">
    <property type="entry name" value="Cyclophilin-like"/>
    <property type="match status" value="2"/>
</dbReference>
<feature type="domain" description="ATP-grasp" evidence="7">
    <location>
        <begin position="132"/>
        <end position="331"/>
    </location>
</feature>
<dbReference type="SMART" id="SM00797">
    <property type="entry name" value="AHS2"/>
    <property type="match status" value="1"/>
</dbReference>
<dbReference type="SUPFAM" id="SSF160467">
    <property type="entry name" value="PH0987 N-terminal domain-like"/>
    <property type="match status" value="1"/>
</dbReference>
<keyword evidence="5" id="KW-0092">Biotin</keyword>
<keyword evidence="2 6" id="KW-0547">Nucleotide-binding</keyword>
<dbReference type="SUPFAM" id="SSF51230">
    <property type="entry name" value="Single hybrid motif"/>
    <property type="match status" value="1"/>
</dbReference>
<dbReference type="InterPro" id="IPR011053">
    <property type="entry name" value="Single_hybrid_motif"/>
</dbReference>